<dbReference type="FunCoup" id="A0A540V941">
    <property type="interactions" value="126"/>
</dbReference>
<dbReference type="Pfam" id="PF00383">
    <property type="entry name" value="dCMP_cyt_deam_1"/>
    <property type="match status" value="1"/>
</dbReference>
<evidence type="ECO:0000313" key="17">
    <source>
        <dbReference type="EMBL" id="TQE93215.1"/>
    </source>
</evidence>
<dbReference type="RefSeq" id="WP_141612377.1">
    <property type="nucleotide sequence ID" value="NZ_VIGC02000045.1"/>
</dbReference>
<feature type="active site" description="Proton donor" evidence="12">
    <location>
        <position position="59"/>
    </location>
</feature>
<evidence type="ECO:0000256" key="14">
    <source>
        <dbReference type="PIRSR" id="PIRSR606262-3"/>
    </source>
</evidence>
<evidence type="ECO:0000256" key="6">
    <source>
        <dbReference type="ARBA" id="ARBA00022723"/>
    </source>
</evidence>
<organism evidence="17 18">
    <name type="scientific">Litorilinea aerophila</name>
    <dbReference type="NCBI Taxonomy" id="1204385"/>
    <lineage>
        <taxon>Bacteria</taxon>
        <taxon>Bacillati</taxon>
        <taxon>Chloroflexota</taxon>
        <taxon>Caldilineae</taxon>
        <taxon>Caldilineales</taxon>
        <taxon>Caldilineaceae</taxon>
        <taxon>Litorilinea</taxon>
    </lineage>
</organism>
<dbReference type="EC" id="3.5.4.5" evidence="4 15"/>
<dbReference type="PROSITE" id="PS51747">
    <property type="entry name" value="CYT_DCMP_DEAMINASES_2"/>
    <property type="match status" value="1"/>
</dbReference>
<feature type="binding site" evidence="14">
    <location>
        <position position="57"/>
    </location>
    <ligand>
        <name>Zn(2+)</name>
        <dbReference type="ChEBI" id="CHEBI:29105"/>
        <note>catalytic</note>
    </ligand>
</feature>
<dbReference type="FunFam" id="3.40.140.10:FF:000008">
    <property type="entry name" value="Cytidine deaminase"/>
    <property type="match status" value="1"/>
</dbReference>
<keyword evidence="7 15" id="KW-0378">Hydrolase</keyword>
<evidence type="ECO:0000256" key="8">
    <source>
        <dbReference type="ARBA" id="ARBA00022833"/>
    </source>
</evidence>
<dbReference type="NCBIfam" id="TIGR01354">
    <property type="entry name" value="cyt_deam_tetra"/>
    <property type="match status" value="1"/>
</dbReference>
<accession>A0A540V941</accession>
<comment type="cofactor">
    <cofactor evidence="1 14 15">
        <name>Zn(2+)</name>
        <dbReference type="ChEBI" id="CHEBI:29105"/>
    </cofactor>
</comment>
<dbReference type="GO" id="GO:0072527">
    <property type="term" value="P:pyrimidine-containing compound metabolic process"/>
    <property type="evidence" value="ECO:0007669"/>
    <property type="project" value="UniProtKB-ARBA"/>
</dbReference>
<evidence type="ECO:0000256" key="13">
    <source>
        <dbReference type="PIRSR" id="PIRSR606262-2"/>
    </source>
</evidence>
<comment type="function">
    <text evidence="2 15">This enzyme scavenges exogenous and endogenous cytidine and 2'-deoxycytidine for UMP synthesis.</text>
</comment>
<feature type="binding site" evidence="13">
    <location>
        <begin position="46"/>
        <end position="52"/>
    </location>
    <ligand>
        <name>substrate</name>
    </ligand>
</feature>
<dbReference type="Gene3D" id="3.40.140.10">
    <property type="entry name" value="Cytidine Deaminase, domain 2"/>
    <property type="match status" value="1"/>
</dbReference>
<evidence type="ECO:0000256" key="5">
    <source>
        <dbReference type="ARBA" id="ARBA00018266"/>
    </source>
</evidence>
<comment type="caution">
    <text evidence="17">The sequence shown here is derived from an EMBL/GenBank/DDBJ whole genome shotgun (WGS) entry which is preliminary data.</text>
</comment>
<evidence type="ECO:0000256" key="2">
    <source>
        <dbReference type="ARBA" id="ARBA00003949"/>
    </source>
</evidence>
<evidence type="ECO:0000256" key="9">
    <source>
        <dbReference type="ARBA" id="ARBA00032005"/>
    </source>
</evidence>
<dbReference type="InterPro" id="IPR016193">
    <property type="entry name" value="Cytidine_deaminase-like"/>
</dbReference>
<feature type="binding site" evidence="14">
    <location>
        <position position="88"/>
    </location>
    <ligand>
        <name>Zn(2+)</name>
        <dbReference type="ChEBI" id="CHEBI:29105"/>
        <note>catalytic</note>
    </ligand>
</feature>
<reference evidence="17 18" key="1">
    <citation type="submission" date="2019-06" db="EMBL/GenBank/DDBJ databases">
        <title>Genome sequence of Litorilinea aerophila BAA-2444.</title>
        <authorList>
            <person name="Maclea K.S."/>
            <person name="Maurais E.G."/>
            <person name="Iannazzi L.C."/>
        </authorList>
    </citation>
    <scope>NUCLEOTIDE SEQUENCE [LARGE SCALE GENOMIC DNA]</scope>
    <source>
        <strain evidence="17 18">ATCC BAA-2444</strain>
    </source>
</reference>
<evidence type="ECO:0000256" key="7">
    <source>
        <dbReference type="ARBA" id="ARBA00022801"/>
    </source>
</evidence>
<dbReference type="GO" id="GO:0042802">
    <property type="term" value="F:identical protein binding"/>
    <property type="evidence" value="ECO:0007669"/>
    <property type="project" value="UniProtKB-ARBA"/>
</dbReference>
<gene>
    <name evidence="17" type="primary">cdd</name>
    <name evidence="17" type="ORF">FKZ61_22260</name>
</gene>
<sequence>MPSPQQRSRLVEEALLARQRAYAPYSRYQVGAAVLTADGQIYVGCNVENAAYPATICAERVALTSAVANGQRDFVALAVATADGGTPCGICRQVMAELGPAMEVYLVNGQGQVVHSTTVKALLPDSFSAASLIAGTSGG</sequence>
<evidence type="ECO:0000259" key="16">
    <source>
        <dbReference type="PROSITE" id="PS51747"/>
    </source>
</evidence>
<evidence type="ECO:0000256" key="4">
    <source>
        <dbReference type="ARBA" id="ARBA00012783"/>
    </source>
</evidence>
<evidence type="ECO:0000256" key="1">
    <source>
        <dbReference type="ARBA" id="ARBA00001947"/>
    </source>
</evidence>
<dbReference type="OrthoDB" id="9795347at2"/>
<dbReference type="PROSITE" id="PS00903">
    <property type="entry name" value="CYT_DCMP_DEAMINASES_1"/>
    <property type="match status" value="1"/>
</dbReference>
<dbReference type="InterPro" id="IPR002125">
    <property type="entry name" value="CMP_dCMP_dom"/>
</dbReference>
<evidence type="ECO:0000256" key="3">
    <source>
        <dbReference type="ARBA" id="ARBA00006576"/>
    </source>
</evidence>
<dbReference type="PANTHER" id="PTHR11644">
    <property type="entry name" value="CYTIDINE DEAMINASE"/>
    <property type="match status" value="1"/>
</dbReference>
<dbReference type="InterPro" id="IPR050202">
    <property type="entry name" value="Cyt/Deoxycyt_deaminase"/>
</dbReference>
<evidence type="ECO:0000313" key="18">
    <source>
        <dbReference type="Proteomes" id="UP000317371"/>
    </source>
</evidence>
<evidence type="ECO:0000256" key="10">
    <source>
        <dbReference type="ARBA" id="ARBA00049252"/>
    </source>
</evidence>
<dbReference type="InterPro" id="IPR016192">
    <property type="entry name" value="APOBEC/CMP_deaminase_Zn-bd"/>
</dbReference>
<dbReference type="GO" id="GO:0055086">
    <property type="term" value="P:nucleobase-containing small molecule metabolic process"/>
    <property type="evidence" value="ECO:0007669"/>
    <property type="project" value="UniProtKB-ARBA"/>
</dbReference>
<dbReference type="GO" id="GO:0008270">
    <property type="term" value="F:zinc ion binding"/>
    <property type="evidence" value="ECO:0007669"/>
    <property type="project" value="UniProtKB-UniRule"/>
</dbReference>
<protein>
    <recommendedName>
        <fullName evidence="5 15">Cytidine deaminase</fullName>
        <ecNumber evidence="4 15">3.5.4.5</ecNumber>
    </recommendedName>
    <alternativeName>
        <fullName evidence="9 15">Cytidine aminohydrolase</fullName>
    </alternativeName>
</protein>
<feature type="domain" description="CMP/dCMP-type deaminase" evidence="16">
    <location>
        <begin position="5"/>
        <end position="130"/>
    </location>
</feature>
<comment type="similarity">
    <text evidence="3 15">Belongs to the cytidine and deoxycytidylate deaminase family.</text>
</comment>
<evidence type="ECO:0000256" key="12">
    <source>
        <dbReference type="PIRSR" id="PIRSR606262-1"/>
    </source>
</evidence>
<keyword evidence="18" id="KW-1185">Reference proteome</keyword>
<dbReference type="PANTHER" id="PTHR11644:SF2">
    <property type="entry name" value="CYTIDINE DEAMINASE"/>
    <property type="match status" value="1"/>
</dbReference>
<comment type="catalytic activity">
    <reaction evidence="10 15">
        <text>2'-deoxycytidine + H2O + H(+) = 2'-deoxyuridine + NH4(+)</text>
        <dbReference type="Rhea" id="RHEA:13433"/>
        <dbReference type="ChEBI" id="CHEBI:15377"/>
        <dbReference type="ChEBI" id="CHEBI:15378"/>
        <dbReference type="ChEBI" id="CHEBI:15698"/>
        <dbReference type="ChEBI" id="CHEBI:16450"/>
        <dbReference type="ChEBI" id="CHEBI:28938"/>
        <dbReference type="EC" id="3.5.4.5"/>
    </reaction>
</comment>
<name>A0A540V941_9CHLR</name>
<feature type="binding site" evidence="14">
    <location>
        <position position="91"/>
    </location>
    <ligand>
        <name>Zn(2+)</name>
        <dbReference type="ChEBI" id="CHEBI:29105"/>
        <note>catalytic</note>
    </ligand>
</feature>
<dbReference type="CDD" id="cd01283">
    <property type="entry name" value="cytidine_deaminase"/>
    <property type="match status" value="1"/>
</dbReference>
<keyword evidence="6 14" id="KW-0479">Metal-binding</keyword>
<keyword evidence="8 14" id="KW-0862">Zinc</keyword>
<proteinExistence type="inferred from homology"/>
<dbReference type="GO" id="GO:0004126">
    <property type="term" value="F:cytidine deaminase activity"/>
    <property type="evidence" value="ECO:0007669"/>
    <property type="project" value="UniProtKB-UniRule"/>
</dbReference>
<dbReference type="InParanoid" id="A0A540V941"/>
<comment type="catalytic activity">
    <reaction evidence="11 15">
        <text>cytidine + H2O + H(+) = uridine + NH4(+)</text>
        <dbReference type="Rhea" id="RHEA:16069"/>
        <dbReference type="ChEBI" id="CHEBI:15377"/>
        <dbReference type="ChEBI" id="CHEBI:15378"/>
        <dbReference type="ChEBI" id="CHEBI:16704"/>
        <dbReference type="ChEBI" id="CHEBI:17562"/>
        <dbReference type="ChEBI" id="CHEBI:28938"/>
        <dbReference type="EC" id="3.5.4.5"/>
    </reaction>
</comment>
<evidence type="ECO:0000256" key="15">
    <source>
        <dbReference type="RuleBase" id="RU364006"/>
    </source>
</evidence>
<dbReference type="SUPFAM" id="SSF53927">
    <property type="entry name" value="Cytidine deaminase-like"/>
    <property type="match status" value="1"/>
</dbReference>
<dbReference type="Proteomes" id="UP000317371">
    <property type="component" value="Unassembled WGS sequence"/>
</dbReference>
<dbReference type="AlphaFoldDB" id="A0A540V941"/>
<evidence type="ECO:0000256" key="11">
    <source>
        <dbReference type="ARBA" id="ARBA00049558"/>
    </source>
</evidence>
<dbReference type="NCBIfam" id="NF004064">
    <property type="entry name" value="PRK05578.1"/>
    <property type="match status" value="1"/>
</dbReference>
<dbReference type="InterPro" id="IPR006262">
    <property type="entry name" value="Cyt_deam_tetra"/>
</dbReference>
<dbReference type="EMBL" id="VIGC01000045">
    <property type="protein sequence ID" value="TQE93215.1"/>
    <property type="molecule type" value="Genomic_DNA"/>
</dbReference>
<dbReference type="GO" id="GO:0005829">
    <property type="term" value="C:cytosol"/>
    <property type="evidence" value="ECO:0007669"/>
    <property type="project" value="TreeGrafter"/>
</dbReference>